<dbReference type="InterPro" id="IPR010987">
    <property type="entry name" value="Glutathione-S-Trfase_C-like"/>
</dbReference>
<evidence type="ECO:0000259" key="1">
    <source>
        <dbReference type="PROSITE" id="PS50404"/>
    </source>
</evidence>
<gene>
    <name evidence="3" type="ORF">PPL_09115</name>
</gene>
<dbReference type="InterPro" id="IPR040079">
    <property type="entry name" value="Glutathione_S-Trfase"/>
</dbReference>
<dbReference type="SUPFAM" id="SSF47616">
    <property type="entry name" value="GST C-terminal domain-like"/>
    <property type="match status" value="1"/>
</dbReference>
<dbReference type="Pfam" id="PF02798">
    <property type="entry name" value="GST_N"/>
    <property type="match status" value="1"/>
</dbReference>
<dbReference type="FunCoup" id="D3BKN3">
    <property type="interactions" value="74"/>
</dbReference>
<dbReference type="AlphaFoldDB" id="D3BKN3"/>
<dbReference type="InterPro" id="IPR050213">
    <property type="entry name" value="GST_superfamily"/>
</dbReference>
<dbReference type="CDD" id="cd03192">
    <property type="entry name" value="GST_C_Sigma_like"/>
    <property type="match status" value="1"/>
</dbReference>
<dbReference type="Proteomes" id="UP000001396">
    <property type="component" value="Unassembled WGS sequence"/>
</dbReference>
<dbReference type="SFLD" id="SFLDS00019">
    <property type="entry name" value="Glutathione_Transferase_(cytos"/>
    <property type="match status" value="1"/>
</dbReference>
<evidence type="ECO:0000259" key="2">
    <source>
        <dbReference type="PROSITE" id="PS50405"/>
    </source>
</evidence>
<dbReference type="SFLD" id="SFLDG01205">
    <property type="entry name" value="AMPS.1"/>
    <property type="match status" value="1"/>
</dbReference>
<dbReference type="RefSeq" id="XP_020430587.1">
    <property type="nucleotide sequence ID" value="XM_020579912.1"/>
</dbReference>
<accession>D3BKN3</accession>
<feature type="domain" description="GST N-terminal" evidence="1">
    <location>
        <begin position="2"/>
        <end position="78"/>
    </location>
</feature>
<keyword evidence="4" id="KW-1185">Reference proteome</keyword>
<protein>
    <recommendedName>
        <fullName evidence="5">Glutathione S-transferase</fullName>
    </recommendedName>
</protein>
<evidence type="ECO:0000313" key="4">
    <source>
        <dbReference type="Proteomes" id="UP000001396"/>
    </source>
</evidence>
<dbReference type="InterPro" id="IPR004046">
    <property type="entry name" value="GST_C"/>
</dbReference>
<dbReference type="SFLD" id="SFLDG00363">
    <property type="entry name" value="AMPS_(cytGST):_Alpha-__Mu-__Pi"/>
    <property type="match status" value="1"/>
</dbReference>
<dbReference type="EMBL" id="ADBJ01000038">
    <property type="protein sequence ID" value="EFA78463.1"/>
    <property type="molecule type" value="Genomic_DNA"/>
</dbReference>
<comment type="caution">
    <text evidence="3">The sequence shown here is derived from an EMBL/GenBank/DDBJ whole genome shotgun (WGS) entry which is preliminary data.</text>
</comment>
<dbReference type="SUPFAM" id="SSF52833">
    <property type="entry name" value="Thioredoxin-like"/>
    <property type="match status" value="1"/>
</dbReference>
<dbReference type="CDD" id="cd03039">
    <property type="entry name" value="GST_N_Sigma_like"/>
    <property type="match status" value="1"/>
</dbReference>
<dbReference type="PANTHER" id="PTHR11571">
    <property type="entry name" value="GLUTATHIONE S-TRANSFERASE"/>
    <property type="match status" value="1"/>
</dbReference>
<dbReference type="PANTHER" id="PTHR11571:SF150">
    <property type="entry name" value="GLUTATHIONE S-TRANSFERASE"/>
    <property type="match status" value="1"/>
</dbReference>
<reference evidence="3 4" key="1">
    <citation type="journal article" date="2011" name="Genome Res.">
        <title>Phylogeny-wide analysis of social amoeba genomes highlights ancient origins for complex intercellular communication.</title>
        <authorList>
            <person name="Heidel A.J."/>
            <person name="Lawal H.M."/>
            <person name="Felder M."/>
            <person name="Schilde C."/>
            <person name="Helps N.R."/>
            <person name="Tunggal B."/>
            <person name="Rivero F."/>
            <person name="John U."/>
            <person name="Schleicher M."/>
            <person name="Eichinger L."/>
            <person name="Platzer M."/>
            <person name="Noegel A.A."/>
            <person name="Schaap P."/>
            <person name="Gloeckner G."/>
        </authorList>
    </citation>
    <scope>NUCLEOTIDE SEQUENCE [LARGE SCALE GENOMIC DNA]</scope>
    <source>
        <strain evidence="4">ATCC 26659 / Pp 5 / PN500</strain>
    </source>
</reference>
<dbReference type="Pfam" id="PF14497">
    <property type="entry name" value="GST_C_3"/>
    <property type="match status" value="1"/>
</dbReference>
<dbReference type="InterPro" id="IPR036249">
    <property type="entry name" value="Thioredoxin-like_sf"/>
</dbReference>
<proteinExistence type="predicted"/>
<dbReference type="GO" id="GO:0006749">
    <property type="term" value="P:glutathione metabolic process"/>
    <property type="evidence" value="ECO:0007669"/>
    <property type="project" value="TreeGrafter"/>
</dbReference>
<dbReference type="GO" id="GO:0004364">
    <property type="term" value="F:glutathione transferase activity"/>
    <property type="evidence" value="ECO:0007669"/>
    <property type="project" value="TreeGrafter"/>
</dbReference>
<dbReference type="InterPro" id="IPR004045">
    <property type="entry name" value="Glutathione_S-Trfase_N"/>
</dbReference>
<dbReference type="InParanoid" id="D3BKN3"/>
<dbReference type="STRING" id="670386.D3BKN3"/>
<name>D3BKN3_HETP5</name>
<dbReference type="PROSITE" id="PS50405">
    <property type="entry name" value="GST_CTER"/>
    <property type="match status" value="1"/>
</dbReference>
<dbReference type="GeneID" id="31364590"/>
<evidence type="ECO:0008006" key="5">
    <source>
        <dbReference type="Google" id="ProtNLM"/>
    </source>
</evidence>
<feature type="domain" description="GST C-terminal" evidence="2">
    <location>
        <begin position="80"/>
        <end position="199"/>
    </location>
</feature>
<dbReference type="OMA" id="EHYVETV"/>
<evidence type="ECO:0000313" key="3">
    <source>
        <dbReference type="EMBL" id="EFA78463.1"/>
    </source>
</evidence>
<organism evidence="3 4">
    <name type="scientific">Heterostelium pallidum (strain ATCC 26659 / Pp 5 / PN500)</name>
    <name type="common">Cellular slime mold</name>
    <name type="synonym">Polysphondylium pallidum</name>
    <dbReference type="NCBI Taxonomy" id="670386"/>
    <lineage>
        <taxon>Eukaryota</taxon>
        <taxon>Amoebozoa</taxon>
        <taxon>Evosea</taxon>
        <taxon>Eumycetozoa</taxon>
        <taxon>Dictyostelia</taxon>
        <taxon>Acytosteliales</taxon>
        <taxon>Acytosteliaceae</taxon>
        <taxon>Heterostelium</taxon>
    </lineage>
</organism>
<dbReference type="PROSITE" id="PS50404">
    <property type="entry name" value="GST_NTER"/>
    <property type="match status" value="1"/>
</dbReference>
<sequence>MSQPTLYYFDARARAETIRFILKLKGVAFNDVRLKEIPAELKEKANFGQLPFYEDENISLSQSLAIESYLAEVHGLDGNTAVERALISQYVHATQDVYNPYFSANNEASNLKFKVETAPKYLTRFEQHLKAAGGEHFVGNRLTLADISVFALLDYFHQQTHNNLLEVLAPFTLLIQFYNKIAAIPSVAEHIKTRPTTRL</sequence>
<dbReference type="Gene3D" id="1.20.1050.10">
    <property type="match status" value="1"/>
</dbReference>
<dbReference type="InterPro" id="IPR036282">
    <property type="entry name" value="Glutathione-S-Trfase_C_sf"/>
</dbReference>
<dbReference type="Gene3D" id="3.40.30.10">
    <property type="entry name" value="Glutaredoxin"/>
    <property type="match status" value="1"/>
</dbReference>